<dbReference type="AlphaFoldDB" id="A0A9J5WJ93"/>
<dbReference type="PANTHER" id="PTHR34892:SF2">
    <property type="entry name" value="VACUOLAR ATP SYNTHASE CATALYTIC SUBUNIT-RELATED _ V-ATPASE-RELATED _ VACUOLAR PROTON PUMP-LIKE PROTEIN"/>
    <property type="match status" value="1"/>
</dbReference>
<dbReference type="EMBL" id="JACXVP010000011">
    <property type="protein sequence ID" value="KAG5575351.1"/>
    <property type="molecule type" value="Genomic_DNA"/>
</dbReference>
<dbReference type="PANTHER" id="PTHR34892">
    <property type="entry name" value="VACUOLAR ATP SYNTHASE CATALYTIC SUBUNIT-RELATED / V-ATPASE-RELATED / VACUOLAR PROTON PUMP-LIKE PROTEIN"/>
    <property type="match status" value="1"/>
</dbReference>
<name>A0A9J5WJ93_SOLCO</name>
<keyword evidence="2" id="KW-1185">Reference proteome</keyword>
<protein>
    <submittedName>
        <fullName evidence="1">Uncharacterized protein</fullName>
    </submittedName>
</protein>
<organism evidence="1 2">
    <name type="scientific">Solanum commersonii</name>
    <name type="common">Commerson's wild potato</name>
    <name type="synonym">Commerson's nightshade</name>
    <dbReference type="NCBI Taxonomy" id="4109"/>
    <lineage>
        <taxon>Eukaryota</taxon>
        <taxon>Viridiplantae</taxon>
        <taxon>Streptophyta</taxon>
        <taxon>Embryophyta</taxon>
        <taxon>Tracheophyta</taxon>
        <taxon>Spermatophyta</taxon>
        <taxon>Magnoliopsida</taxon>
        <taxon>eudicotyledons</taxon>
        <taxon>Gunneridae</taxon>
        <taxon>Pentapetalae</taxon>
        <taxon>asterids</taxon>
        <taxon>lamiids</taxon>
        <taxon>Solanales</taxon>
        <taxon>Solanaceae</taxon>
        <taxon>Solanoideae</taxon>
        <taxon>Solaneae</taxon>
        <taxon>Solanum</taxon>
    </lineage>
</organism>
<evidence type="ECO:0000313" key="2">
    <source>
        <dbReference type="Proteomes" id="UP000824120"/>
    </source>
</evidence>
<dbReference type="GO" id="GO:0005773">
    <property type="term" value="C:vacuole"/>
    <property type="evidence" value="ECO:0007669"/>
    <property type="project" value="TreeGrafter"/>
</dbReference>
<proteinExistence type="predicted"/>
<gene>
    <name evidence="1" type="ORF">H5410_055485</name>
</gene>
<accession>A0A9J5WJ93</accession>
<sequence length="107" mass="12049">MAHISGIKLIRTDTTLDLSQKAEKGFGGKTRSYAIASNHIGDWKRQTPFFHWQGVSNLRPPTWKSQAQTIGPPRREEDKIFENTLATNEDNNNLLEEMAKALPGKSL</sequence>
<reference evidence="1 2" key="1">
    <citation type="submission" date="2020-09" db="EMBL/GenBank/DDBJ databases">
        <title>De no assembly of potato wild relative species, Solanum commersonii.</title>
        <authorList>
            <person name="Cho K."/>
        </authorList>
    </citation>
    <scope>NUCLEOTIDE SEQUENCE [LARGE SCALE GENOMIC DNA]</scope>
    <source>
        <strain evidence="1">LZ3.2</strain>
        <tissue evidence="1">Leaf</tissue>
    </source>
</reference>
<evidence type="ECO:0000313" key="1">
    <source>
        <dbReference type="EMBL" id="KAG5575351.1"/>
    </source>
</evidence>
<comment type="caution">
    <text evidence="1">The sequence shown here is derived from an EMBL/GenBank/DDBJ whole genome shotgun (WGS) entry which is preliminary data.</text>
</comment>
<dbReference type="Proteomes" id="UP000824120">
    <property type="component" value="Chromosome 11"/>
</dbReference>